<name>A0A916TT23_9SPHN</name>
<evidence type="ECO:0000313" key="3">
    <source>
        <dbReference type="Proteomes" id="UP000608154"/>
    </source>
</evidence>
<evidence type="ECO:0000256" key="1">
    <source>
        <dbReference type="SAM" id="MobiDB-lite"/>
    </source>
</evidence>
<feature type="region of interest" description="Disordered" evidence="1">
    <location>
        <begin position="63"/>
        <end position="91"/>
    </location>
</feature>
<accession>A0A916TT23</accession>
<dbReference type="Proteomes" id="UP000608154">
    <property type="component" value="Unassembled WGS sequence"/>
</dbReference>
<organism evidence="2 3">
    <name type="scientific">Novosphingobium endophyticum</name>
    <dbReference type="NCBI Taxonomy" id="1955250"/>
    <lineage>
        <taxon>Bacteria</taxon>
        <taxon>Pseudomonadati</taxon>
        <taxon>Pseudomonadota</taxon>
        <taxon>Alphaproteobacteria</taxon>
        <taxon>Sphingomonadales</taxon>
        <taxon>Sphingomonadaceae</taxon>
        <taxon>Novosphingobium</taxon>
    </lineage>
</organism>
<comment type="caution">
    <text evidence="2">The sequence shown here is derived from an EMBL/GenBank/DDBJ whole genome shotgun (WGS) entry which is preliminary data.</text>
</comment>
<proteinExistence type="predicted"/>
<dbReference type="AlphaFoldDB" id="A0A916TT23"/>
<evidence type="ECO:0000313" key="2">
    <source>
        <dbReference type="EMBL" id="GGC04795.1"/>
    </source>
</evidence>
<reference evidence="2" key="1">
    <citation type="journal article" date="2014" name="Int. J. Syst. Evol. Microbiol.">
        <title>Complete genome sequence of Corynebacterium casei LMG S-19264T (=DSM 44701T), isolated from a smear-ripened cheese.</title>
        <authorList>
            <consortium name="US DOE Joint Genome Institute (JGI-PGF)"/>
            <person name="Walter F."/>
            <person name="Albersmeier A."/>
            <person name="Kalinowski J."/>
            <person name="Ruckert C."/>
        </authorList>
    </citation>
    <scope>NUCLEOTIDE SEQUENCE</scope>
    <source>
        <strain evidence="2">CGMCC 1.15095</strain>
    </source>
</reference>
<reference evidence="2" key="2">
    <citation type="submission" date="2020-09" db="EMBL/GenBank/DDBJ databases">
        <authorList>
            <person name="Sun Q."/>
            <person name="Zhou Y."/>
        </authorList>
    </citation>
    <scope>NUCLEOTIDE SEQUENCE</scope>
    <source>
        <strain evidence="2">CGMCC 1.15095</strain>
    </source>
</reference>
<dbReference type="EMBL" id="BMHK01000015">
    <property type="protein sequence ID" value="GGC04795.1"/>
    <property type="molecule type" value="Genomic_DNA"/>
</dbReference>
<gene>
    <name evidence="2" type="ORF">GCM10011494_24150</name>
</gene>
<feature type="compositionally biased region" description="Basic and acidic residues" evidence="1">
    <location>
        <begin position="66"/>
        <end position="77"/>
    </location>
</feature>
<sequence>MAGKGIFHLPRAPFEDRRQISVPVVEVPQCCGKEFQRFILAKGEDAINDVIGPRLVDGIQVPGFDRGPERANDDARRIGPQVERLPIEEGR</sequence>
<keyword evidence="3" id="KW-1185">Reference proteome</keyword>
<protein>
    <submittedName>
        <fullName evidence="2">Uncharacterized protein</fullName>
    </submittedName>
</protein>